<protein>
    <submittedName>
        <fullName evidence="2">Genomic scaffold, ProqFM164S02</fullName>
    </submittedName>
</protein>
<feature type="region of interest" description="Disordered" evidence="1">
    <location>
        <begin position="58"/>
        <end position="93"/>
    </location>
</feature>
<proteinExistence type="predicted"/>
<organism evidence="2 3">
    <name type="scientific">Penicillium roqueforti (strain FM164)</name>
    <dbReference type="NCBI Taxonomy" id="1365484"/>
    <lineage>
        <taxon>Eukaryota</taxon>
        <taxon>Fungi</taxon>
        <taxon>Dikarya</taxon>
        <taxon>Ascomycota</taxon>
        <taxon>Pezizomycotina</taxon>
        <taxon>Eurotiomycetes</taxon>
        <taxon>Eurotiomycetidae</taxon>
        <taxon>Eurotiales</taxon>
        <taxon>Aspergillaceae</taxon>
        <taxon>Penicillium</taxon>
    </lineage>
</organism>
<gene>
    <name evidence="2" type="ORF">PROQFM164_S02g001927</name>
</gene>
<accession>W6Q742</accession>
<reference evidence="2" key="1">
    <citation type="journal article" date="2014" name="Nat. Commun.">
        <title>Multiple recent horizontal transfers of a large genomic region in cheese making fungi.</title>
        <authorList>
            <person name="Cheeseman K."/>
            <person name="Ropars J."/>
            <person name="Renault P."/>
            <person name="Dupont J."/>
            <person name="Gouzy J."/>
            <person name="Branca A."/>
            <person name="Abraham A.L."/>
            <person name="Ceppi M."/>
            <person name="Conseiller E."/>
            <person name="Debuchy R."/>
            <person name="Malagnac F."/>
            <person name="Goarin A."/>
            <person name="Silar P."/>
            <person name="Lacoste S."/>
            <person name="Sallet E."/>
            <person name="Bensimon A."/>
            <person name="Giraud T."/>
            <person name="Brygoo Y."/>
        </authorList>
    </citation>
    <scope>NUCLEOTIDE SEQUENCE [LARGE SCALE GENOMIC DNA]</scope>
    <source>
        <strain evidence="2">FM164</strain>
    </source>
</reference>
<name>W6Q742_PENRF</name>
<evidence type="ECO:0000256" key="1">
    <source>
        <dbReference type="SAM" id="MobiDB-lite"/>
    </source>
</evidence>
<dbReference type="Proteomes" id="UP000030686">
    <property type="component" value="Unassembled WGS sequence"/>
</dbReference>
<evidence type="ECO:0000313" key="3">
    <source>
        <dbReference type="Proteomes" id="UP000030686"/>
    </source>
</evidence>
<dbReference type="EMBL" id="HG792016">
    <property type="protein sequence ID" value="CDM31776.1"/>
    <property type="molecule type" value="Genomic_DNA"/>
</dbReference>
<sequence>MVTPNDAQALNLEAREQEDETSDMKDPVDAGSSDMDEEMIQDYRTLIDKTNLVDKDRVQSAKARVSKAYHQPNEEASDISWRPDPSGHPRRTF</sequence>
<keyword evidence="3" id="KW-1185">Reference proteome</keyword>
<feature type="region of interest" description="Disordered" evidence="1">
    <location>
        <begin position="1"/>
        <end position="35"/>
    </location>
</feature>
<dbReference type="AlphaFoldDB" id="W6Q742"/>
<dbReference type="OrthoDB" id="4357148at2759"/>
<evidence type="ECO:0000313" key="2">
    <source>
        <dbReference type="EMBL" id="CDM31776.1"/>
    </source>
</evidence>